<reference evidence="1 2" key="1">
    <citation type="submission" date="2018-05" db="EMBL/GenBank/DDBJ databases">
        <title>Genomic Encyclopedia of Type Strains, Phase IV (KMG-IV): sequencing the most valuable type-strain genomes for metagenomic binning, comparative biology and taxonomic classification.</title>
        <authorList>
            <person name="Goeker M."/>
        </authorList>
    </citation>
    <scope>NUCLEOTIDE SEQUENCE [LARGE SCALE GENOMIC DNA]</scope>
    <source>
        <strain evidence="1 2">DSM 19792</strain>
    </source>
</reference>
<accession>A0A318J0U7</accession>
<protein>
    <submittedName>
        <fullName evidence="1">Uncharacterized protein</fullName>
    </submittedName>
</protein>
<name>A0A318J0U7_9BURK</name>
<keyword evidence="2" id="KW-1185">Reference proteome</keyword>
<sequence length="258" mass="29246">MNYQEFKKTYFKTLTSRMAELGFIKGKNDTPIYWRFPCDDQRLVWVIAFSFSARGNPYFNILIGPYWMGYQLSSGDSFPRCVGFSRHLCAGGIDAGSTSWTAAESQFERAIDTIARHGITFLGQYDSPQSLLAKQPRGILAFDLGEYELAGELLFRELTDLYIADYSLSACSRVGQLMHKEELQRTEALFNETAKFLSKESETNQRLLLAKGAAAIRMINTLRNHLKRDPKSRWLKSTLKTCETQVLASGLLIPKPVP</sequence>
<organism evidence="1 2">
    <name type="scientific">Undibacterium pigrum</name>
    <dbReference type="NCBI Taxonomy" id="401470"/>
    <lineage>
        <taxon>Bacteria</taxon>
        <taxon>Pseudomonadati</taxon>
        <taxon>Pseudomonadota</taxon>
        <taxon>Betaproteobacteria</taxon>
        <taxon>Burkholderiales</taxon>
        <taxon>Oxalobacteraceae</taxon>
        <taxon>Undibacterium</taxon>
    </lineage>
</organism>
<dbReference type="Proteomes" id="UP000247792">
    <property type="component" value="Unassembled WGS sequence"/>
</dbReference>
<dbReference type="RefSeq" id="WP_110256601.1">
    <property type="nucleotide sequence ID" value="NZ_QJKB01000007.1"/>
</dbReference>
<gene>
    <name evidence="1" type="ORF">DFR42_10710</name>
</gene>
<comment type="caution">
    <text evidence="1">The sequence shown here is derived from an EMBL/GenBank/DDBJ whole genome shotgun (WGS) entry which is preliminary data.</text>
</comment>
<dbReference type="EMBL" id="QJKB01000007">
    <property type="protein sequence ID" value="PXX41359.1"/>
    <property type="molecule type" value="Genomic_DNA"/>
</dbReference>
<dbReference type="AlphaFoldDB" id="A0A318J0U7"/>
<evidence type="ECO:0000313" key="2">
    <source>
        <dbReference type="Proteomes" id="UP000247792"/>
    </source>
</evidence>
<proteinExistence type="predicted"/>
<dbReference type="OrthoDB" id="9989668at2"/>
<evidence type="ECO:0000313" key="1">
    <source>
        <dbReference type="EMBL" id="PXX41359.1"/>
    </source>
</evidence>